<dbReference type="Proteomes" id="UP000198939">
    <property type="component" value="Unassembled WGS sequence"/>
</dbReference>
<name>A0A1H8MV30_9HYPH</name>
<reference evidence="2" key="3">
    <citation type="submission" date="2016-10" db="EMBL/GenBank/DDBJ databases">
        <authorList>
            <person name="de Groot N.N."/>
        </authorList>
    </citation>
    <scope>NUCLEOTIDE SEQUENCE [LARGE SCALE GENOMIC DNA]</scope>
    <source>
        <strain evidence="2">CCBAU85039</strain>
    </source>
</reference>
<sequence length="104" mass="11143">MNVSTARKSVALTRYQETQTAVMALLPNVKAVLNLYEIGQPLVAQGFTETEILGVLINLTHQKVIELLPGNQLRVLRSPTLSPSQSGEGCSTRGLTSRPGTNPG</sequence>
<keyword evidence="5" id="KW-1185">Reference proteome</keyword>
<evidence type="ECO:0000313" key="4">
    <source>
        <dbReference type="Proteomes" id="UP000183063"/>
    </source>
</evidence>
<feature type="compositionally biased region" description="Polar residues" evidence="1">
    <location>
        <begin position="79"/>
        <end position="104"/>
    </location>
</feature>
<accession>A0A1H8MV30</accession>
<evidence type="ECO:0000313" key="3">
    <source>
        <dbReference type="EMBL" id="SEO21063.1"/>
    </source>
</evidence>
<dbReference type="EMBL" id="FNXB01000031">
    <property type="protein sequence ID" value="SEI11425.1"/>
    <property type="molecule type" value="Genomic_DNA"/>
</dbReference>
<reference evidence="3 5" key="2">
    <citation type="submission" date="2016-10" db="EMBL/GenBank/DDBJ databases">
        <authorList>
            <person name="Varghese N."/>
            <person name="Submissions S."/>
        </authorList>
    </citation>
    <scope>NUCLEOTIDE SEQUENCE [LARGE SCALE GENOMIC DNA]</scope>
    <source>
        <strain evidence="3 5">CGMCC 1.7071</strain>
    </source>
</reference>
<feature type="region of interest" description="Disordered" evidence="1">
    <location>
        <begin position="78"/>
        <end position="104"/>
    </location>
</feature>
<evidence type="ECO:0000256" key="1">
    <source>
        <dbReference type="SAM" id="MobiDB-lite"/>
    </source>
</evidence>
<evidence type="ECO:0000313" key="2">
    <source>
        <dbReference type="EMBL" id="SEI11425.1"/>
    </source>
</evidence>
<protein>
    <submittedName>
        <fullName evidence="2">Uncharacterized protein</fullName>
    </submittedName>
</protein>
<dbReference type="AlphaFoldDB" id="A0A1H8MV30"/>
<dbReference type="Proteomes" id="UP000183063">
    <property type="component" value="Unassembled WGS sequence"/>
</dbReference>
<organism evidence="2 4">
    <name type="scientific">Rhizobium tibeticum</name>
    <dbReference type="NCBI Taxonomy" id="501024"/>
    <lineage>
        <taxon>Bacteria</taxon>
        <taxon>Pseudomonadati</taxon>
        <taxon>Pseudomonadota</taxon>
        <taxon>Alphaproteobacteria</taxon>
        <taxon>Hyphomicrobiales</taxon>
        <taxon>Rhizobiaceae</taxon>
        <taxon>Rhizobium/Agrobacterium group</taxon>
        <taxon>Rhizobium</taxon>
    </lineage>
</organism>
<reference evidence="4" key="1">
    <citation type="submission" date="2016-10" db="EMBL/GenBank/DDBJ databases">
        <authorList>
            <person name="Wibberg D."/>
        </authorList>
    </citation>
    <scope>NUCLEOTIDE SEQUENCE [LARGE SCALE GENOMIC DNA]</scope>
</reference>
<proteinExistence type="predicted"/>
<dbReference type="EMBL" id="FOCV01000013">
    <property type="protein sequence ID" value="SEO21063.1"/>
    <property type="molecule type" value="Genomic_DNA"/>
</dbReference>
<gene>
    <name evidence="2" type="ORF">RTCCBAU85039_4667</name>
    <name evidence="3" type="ORF">SAMN05216228_101375</name>
</gene>
<evidence type="ECO:0000313" key="5">
    <source>
        <dbReference type="Proteomes" id="UP000198939"/>
    </source>
</evidence>